<feature type="domain" description="Fibronectin type-III" evidence="4">
    <location>
        <begin position="215"/>
        <end position="308"/>
    </location>
</feature>
<dbReference type="InterPro" id="IPR036116">
    <property type="entry name" value="FN3_sf"/>
</dbReference>
<protein>
    <recommendedName>
        <fullName evidence="4">Fibronectin type-III domain-containing protein</fullName>
    </recommendedName>
</protein>
<dbReference type="Gene3D" id="2.60.40.10">
    <property type="entry name" value="Immunoglobulins"/>
    <property type="match status" value="2"/>
</dbReference>
<dbReference type="SUPFAM" id="SSF49265">
    <property type="entry name" value="Fibronectin type III"/>
    <property type="match status" value="1"/>
</dbReference>
<evidence type="ECO:0000256" key="2">
    <source>
        <dbReference type="SAM" id="Phobius"/>
    </source>
</evidence>
<evidence type="ECO:0000256" key="1">
    <source>
        <dbReference type="ARBA" id="ARBA00022737"/>
    </source>
</evidence>
<keyword evidence="1" id="KW-0677">Repeat</keyword>
<dbReference type="PANTHER" id="PTHR46708:SF2">
    <property type="entry name" value="FIBRONECTIN TYPE-III DOMAIN-CONTAINING PROTEIN"/>
    <property type="match status" value="1"/>
</dbReference>
<keyword evidence="2" id="KW-0472">Membrane</keyword>
<accession>A0A0X3PV50</accession>
<dbReference type="InterPro" id="IPR013783">
    <property type="entry name" value="Ig-like_fold"/>
</dbReference>
<dbReference type="EMBL" id="GEEE01007706">
    <property type="protein sequence ID" value="JAP55519.1"/>
    <property type="molecule type" value="Transcribed_RNA"/>
</dbReference>
<feature type="transmembrane region" description="Helical" evidence="2">
    <location>
        <begin position="315"/>
        <end position="341"/>
    </location>
</feature>
<sequence length="356" mass="38658">MDMNCLAFVCYFGSLFLSVASASASDTKFQVLQNESTTFYVRWSSTFSPNESAVFCVTVGQMFYAECRKPLGKGNFFCKIGDRLPNTQYLLQLWICPSSSESTDTCQNVSNTVTAYTTPQAPTTANAAARNNETIEVMWQNPTQNLNDLMTLIVLYGGDSPQTIMQTTDSRPQSVKFTNLTALRAYNATLVIYNINNNYKSSTVYTRTVLTLPNAPSIISILGVGSTWIKALIKPAAGSEKFDLRYVLSADGPPFPKKECVAQVLPEGLVCNVTGLASETLYSLTAKACHNEGCSVPSSPVTQTTTESNNLSSGAIVGIVIGVLFGCILLFFLGYLIYLVIKSKHGSLRIQGVTTI</sequence>
<feature type="chain" id="PRO_5007051330" description="Fibronectin type-III domain-containing protein" evidence="3">
    <location>
        <begin position="25"/>
        <end position="356"/>
    </location>
</feature>
<keyword evidence="2" id="KW-0812">Transmembrane</keyword>
<proteinExistence type="predicted"/>
<name>A0A0X3PV50_SCHSO</name>
<evidence type="ECO:0000313" key="5">
    <source>
        <dbReference type="EMBL" id="JAP55519.1"/>
    </source>
</evidence>
<dbReference type="AlphaFoldDB" id="A0A0X3PV50"/>
<keyword evidence="2" id="KW-1133">Transmembrane helix</keyword>
<dbReference type="SMART" id="SM00060">
    <property type="entry name" value="FN3"/>
    <property type="match status" value="2"/>
</dbReference>
<gene>
    <name evidence="5" type="ORF">TR88745</name>
</gene>
<dbReference type="InterPro" id="IPR003961">
    <property type="entry name" value="FN3_dom"/>
</dbReference>
<dbReference type="PROSITE" id="PS50853">
    <property type="entry name" value="FN3"/>
    <property type="match status" value="1"/>
</dbReference>
<evidence type="ECO:0000259" key="4">
    <source>
        <dbReference type="PROSITE" id="PS50853"/>
    </source>
</evidence>
<dbReference type="PANTHER" id="PTHR46708">
    <property type="entry name" value="TENASCIN"/>
    <property type="match status" value="1"/>
</dbReference>
<evidence type="ECO:0000256" key="3">
    <source>
        <dbReference type="SAM" id="SignalP"/>
    </source>
</evidence>
<dbReference type="CDD" id="cd00063">
    <property type="entry name" value="FN3"/>
    <property type="match status" value="1"/>
</dbReference>
<feature type="signal peptide" evidence="3">
    <location>
        <begin position="1"/>
        <end position="24"/>
    </location>
</feature>
<organism evidence="5">
    <name type="scientific">Schistocephalus solidus</name>
    <name type="common">Tapeworm</name>
    <dbReference type="NCBI Taxonomy" id="70667"/>
    <lineage>
        <taxon>Eukaryota</taxon>
        <taxon>Metazoa</taxon>
        <taxon>Spiralia</taxon>
        <taxon>Lophotrochozoa</taxon>
        <taxon>Platyhelminthes</taxon>
        <taxon>Cestoda</taxon>
        <taxon>Eucestoda</taxon>
        <taxon>Diphyllobothriidea</taxon>
        <taxon>Diphyllobothriidae</taxon>
        <taxon>Schistocephalus</taxon>
    </lineage>
</organism>
<reference evidence="5" key="1">
    <citation type="submission" date="2016-01" db="EMBL/GenBank/DDBJ databases">
        <title>Reference transcriptome for the parasite Schistocephalus solidus: insights into the molecular evolution of parasitism.</title>
        <authorList>
            <person name="Hebert F.O."/>
            <person name="Grambauer S."/>
            <person name="Barber I."/>
            <person name="Landry C.R."/>
            <person name="Aubin-Horth N."/>
        </authorList>
    </citation>
    <scope>NUCLEOTIDE SEQUENCE</scope>
</reference>
<dbReference type="InterPro" id="IPR050991">
    <property type="entry name" value="ECM_Regulatory_Proteins"/>
</dbReference>
<keyword evidence="3" id="KW-0732">Signal</keyword>